<organism evidence="1">
    <name type="scientific">Candidatus Kentrum sp. DK</name>
    <dbReference type="NCBI Taxonomy" id="2126562"/>
    <lineage>
        <taxon>Bacteria</taxon>
        <taxon>Pseudomonadati</taxon>
        <taxon>Pseudomonadota</taxon>
        <taxon>Gammaproteobacteria</taxon>
        <taxon>Candidatus Kentrum</taxon>
    </lineage>
</organism>
<gene>
    <name evidence="1" type="ORF">BECKDK2373C_GA0170839_10096</name>
</gene>
<sequence length="73" mass="8118">MRAALPPYSYSLLPYSYNFRPLGCCFIVNRPLYILPPIITCIPQSGKGSQFCRVAASSNKAKTDEKAEFIGNK</sequence>
<dbReference type="EMBL" id="CAADEY010000009">
    <property type="protein sequence ID" value="VFJ44681.1"/>
    <property type="molecule type" value="Genomic_DNA"/>
</dbReference>
<evidence type="ECO:0000313" key="1">
    <source>
        <dbReference type="EMBL" id="VFJ44681.1"/>
    </source>
</evidence>
<protein>
    <submittedName>
        <fullName evidence="1">Uncharacterized protein</fullName>
    </submittedName>
</protein>
<reference evidence="1" key="1">
    <citation type="submission" date="2019-02" db="EMBL/GenBank/DDBJ databases">
        <authorList>
            <person name="Gruber-Vodicka R. H."/>
            <person name="Seah K. B. B."/>
        </authorList>
    </citation>
    <scope>NUCLEOTIDE SEQUENCE</scope>
    <source>
        <strain evidence="1">BECK_DK161</strain>
    </source>
</reference>
<dbReference type="AlphaFoldDB" id="A0A450RZJ6"/>
<accession>A0A450RZJ6</accession>
<name>A0A450RZJ6_9GAMM</name>
<proteinExistence type="predicted"/>